<organism evidence="1 2">
    <name type="scientific">Vermiconidia calcicola</name>
    <dbReference type="NCBI Taxonomy" id="1690605"/>
    <lineage>
        <taxon>Eukaryota</taxon>
        <taxon>Fungi</taxon>
        <taxon>Dikarya</taxon>
        <taxon>Ascomycota</taxon>
        <taxon>Pezizomycotina</taxon>
        <taxon>Dothideomycetes</taxon>
        <taxon>Dothideomycetidae</taxon>
        <taxon>Mycosphaerellales</taxon>
        <taxon>Extremaceae</taxon>
        <taxon>Vermiconidia</taxon>
    </lineage>
</organism>
<dbReference type="EMBL" id="JAUTXU010000148">
    <property type="protein sequence ID" value="KAK3703702.1"/>
    <property type="molecule type" value="Genomic_DNA"/>
</dbReference>
<protein>
    <submittedName>
        <fullName evidence="1">Uncharacterized protein</fullName>
    </submittedName>
</protein>
<evidence type="ECO:0000313" key="2">
    <source>
        <dbReference type="Proteomes" id="UP001281147"/>
    </source>
</evidence>
<evidence type="ECO:0000313" key="1">
    <source>
        <dbReference type="EMBL" id="KAK3703702.1"/>
    </source>
</evidence>
<dbReference type="Proteomes" id="UP001281147">
    <property type="component" value="Unassembled WGS sequence"/>
</dbReference>
<keyword evidence="2" id="KW-1185">Reference proteome</keyword>
<reference evidence="1" key="1">
    <citation type="submission" date="2023-07" db="EMBL/GenBank/DDBJ databases">
        <title>Black Yeasts Isolated from many extreme environments.</title>
        <authorList>
            <person name="Coleine C."/>
            <person name="Stajich J.E."/>
            <person name="Selbmann L."/>
        </authorList>
    </citation>
    <scope>NUCLEOTIDE SEQUENCE</scope>
    <source>
        <strain evidence="1">CCFEE 5714</strain>
    </source>
</reference>
<name>A0ACC3MU91_9PEZI</name>
<accession>A0ACC3MU91</accession>
<sequence>MASMAPSAGGQYQWISEFAPRNAQKLLSYFVGWLTVLGWQVGLASVCYAVTLQIKGLVTLVHPSVVFQGWHDSLMTLGVAPCAVFFNTLLVSSLLTLEFIMLLLRIIAPITTLTSADSICHLAEELKDASKWLPRIMIGAAAINFTIGFVLLIVVLFRAGDFHDAIASPTGQPYIAILLNATQSVPGTAVLVAYMTLALLFCATNVVTTSSRQLFSFARDSGVPFSRALATVSETSLIPVRAIVCTIVVTVILSLILIGSSLTFNIIASLFGVALLSSYLTSVSTLVYQRVRGYRLPTTRFSLGRYGLLINIATIVFDLFAFVIMFFPPGPKPTPAAMNWACLIFGSVVLFALGFYATSAKHKYTAPLEHTRPEEDVTVELETVTGKA</sequence>
<comment type="caution">
    <text evidence="1">The sequence shown here is derived from an EMBL/GenBank/DDBJ whole genome shotgun (WGS) entry which is preliminary data.</text>
</comment>
<gene>
    <name evidence="1" type="ORF">LTR37_014280</name>
</gene>
<proteinExistence type="predicted"/>